<evidence type="ECO:0000256" key="2">
    <source>
        <dbReference type="ARBA" id="ARBA00006285"/>
    </source>
</evidence>
<evidence type="ECO:0000256" key="8">
    <source>
        <dbReference type="PIRSR" id="PIRSR001093-1"/>
    </source>
</evidence>
<feature type="domain" description="Beta-hexosaminidase eukaryotic type N-terminal" evidence="10">
    <location>
        <begin position="32"/>
        <end position="171"/>
    </location>
</feature>
<evidence type="ECO:0000256" key="5">
    <source>
        <dbReference type="ARBA" id="ARBA00023180"/>
    </source>
</evidence>
<proteinExistence type="inferred from homology"/>
<evidence type="ECO:0000259" key="9">
    <source>
        <dbReference type="Pfam" id="PF00728"/>
    </source>
</evidence>
<feature type="active site" description="Proton donor" evidence="8">
    <location>
        <position position="361"/>
    </location>
</feature>
<evidence type="ECO:0000313" key="11">
    <source>
        <dbReference type="EMBL" id="OXG19314.1"/>
    </source>
</evidence>
<dbReference type="Gene3D" id="3.20.20.80">
    <property type="entry name" value="Glycosidases"/>
    <property type="match status" value="1"/>
</dbReference>
<dbReference type="PANTHER" id="PTHR22600">
    <property type="entry name" value="BETA-HEXOSAMINIDASE"/>
    <property type="match status" value="1"/>
</dbReference>
<dbReference type="GO" id="GO:0004563">
    <property type="term" value="F:beta-N-acetylhexosaminidase activity"/>
    <property type="evidence" value="ECO:0007669"/>
    <property type="project" value="UniProtKB-EC"/>
</dbReference>
<dbReference type="Pfam" id="PF14845">
    <property type="entry name" value="Glycohydro_20b2"/>
    <property type="match status" value="1"/>
</dbReference>
<evidence type="ECO:0000259" key="10">
    <source>
        <dbReference type="Pfam" id="PF14845"/>
    </source>
</evidence>
<feature type="domain" description="Glycoside hydrolase family 20 catalytic" evidence="9">
    <location>
        <begin position="202"/>
        <end position="536"/>
    </location>
</feature>
<sequence length="586" mass="65043">MLFNGLLEAVSLSLPFFASPSPLSAKPDINVVPLPRHYIIGDGSTPVCLSTNFSIQPAPSSSVIFPADLQEAIVSTRHRLKNTRVTYLSPNEGSEFFSGGSGAIRSCAYYLDTLYIDLTAYNGTDILSETIAPVEERAELETYTLDLSLKGKAMINSRGALGAFRGLSTFEGLFYSLETEVKGSDRVYAPLAPYHIEDKPSFGWRAVLLDTSRHYFSVPSILKILDTMAMVKLNVFHWHVTDSNSWPLDLDRYPELAAKGAYSRSETYSQKDIQMIIDYAGHRGIDILLEIDTPGHTASIAPSHPSFVACFESTPFKHSAHQPPAGQLRFADEKVIKWTAQLLQEVGSLSKGRYFSTGGDEINMNCMLEDIPTASKLKARGWTLDDALDHFTEKTHAPLRQAGKTPVVWQEMVLSHGKMPSLTNDTIVDIWVNSSDARKVLDQGYRIVHASADYFYLDCGQGGWFGEEGGGNSWCDPMKTWARMYSFDPFKDVKAEERHLILGGQTSLWTEQTDETNLEPTLWPRAAALAEVFWSGPGPDGRPRSANKALSRMHDIRYRMVGRGVRATPLQPRWCALRPDACILGA</sequence>
<protein>
    <recommendedName>
        <fullName evidence="7">Beta-hexosaminidase</fullName>
        <ecNumber evidence="7">3.2.1.52</ecNumber>
    </recommendedName>
</protein>
<dbReference type="InterPro" id="IPR017853">
    <property type="entry name" value="GH"/>
</dbReference>
<reference evidence="11 12" key="1">
    <citation type="submission" date="2017-06" db="EMBL/GenBank/DDBJ databases">
        <title>Global population genomics of the pathogenic fungus Cryptococcus neoformans var. grubii.</title>
        <authorList>
            <person name="Cuomo C."/>
            <person name="Litvintseva A."/>
            <person name="Chen Y."/>
            <person name="Young S."/>
            <person name="Zeng Q."/>
            <person name="Chapman S."/>
            <person name="Gujja S."/>
            <person name="Saif S."/>
            <person name="Birren B."/>
        </authorList>
    </citation>
    <scope>NUCLEOTIDE SEQUENCE [LARGE SCALE GENOMIC DNA]</scope>
    <source>
        <strain evidence="11 12">Tu259-1</strain>
    </source>
</reference>
<evidence type="ECO:0000256" key="4">
    <source>
        <dbReference type="ARBA" id="ARBA00022801"/>
    </source>
</evidence>
<dbReference type="GO" id="GO:0005975">
    <property type="term" value="P:carbohydrate metabolic process"/>
    <property type="evidence" value="ECO:0007669"/>
    <property type="project" value="InterPro"/>
</dbReference>
<keyword evidence="6 7" id="KW-0326">Glycosidase</keyword>
<dbReference type="Pfam" id="PF00728">
    <property type="entry name" value="Glyco_hydro_20"/>
    <property type="match status" value="1"/>
</dbReference>
<evidence type="ECO:0000256" key="1">
    <source>
        <dbReference type="ARBA" id="ARBA00001231"/>
    </source>
</evidence>
<organism evidence="11 12">
    <name type="scientific">Cryptococcus neoformans Tu259-1</name>
    <dbReference type="NCBI Taxonomy" id="1230072"/>
    <lineage>
        <taxon>Eukaryota</taxon>
        <taxon>Fungi</taxon>
        <taxon>Dikarya</taxon>
        <taxon>Basidiomycota</taxon>
        <taxon>Agaricomycotina</taxon>
        <taxon>Tremellomycetes</taxon>
        <taxon>Tremellales</taxon>
        <taxon>Cryptococcaceae</taxon>
        <taxon>Cryptococcus</taxon>
        <taxon>Cryptococcus neoformans species complex</taxon>
    </lineage>
</organism>
<evidence type="ECO:0000256" key="6">
    <source>
        <dbReference type="ARBA" id="ARBA00023295"/>
    </source>
</evidence>
<dbReference type="Proteomes" id="UP000199727">
    <property type="component" value="Unassembled WGS sequence"/>
</dbReference>
<dbReference type="InterPro" id="IPR029018">
    <property type="entry name" value="Hex-like_dom2"/>
</dbReference>
<dbReference type="InterPro" id="IPR015883">
    <property type="entry name" value="Glyco_hydro_20_cat"/>
</dbReference>
<dbReference type="AlphaFoldDB" id="A0A854QBU0"/>
<gene>
    <name evidence="11" type="ORF">C361_04259</name>
</gene>
<dbReference type="GO" id="GO:0016020">
    <property type="term" value="C:membrane"/>
    <property type="evidence" value="ECO:0007669"/>
    <property type="project" value="TreeGrafter"/>
</dbReference>
<dbReference type="PIRSF" id="PIRSF001093">
    <property type="entry name" value="B-hxosamndse_ab_euk"/>
    <property type="match status" value="1"/>
</dbReference>
<dbReference type="PANTHER" id="PTHR22600:SF26">
    <property type="entry name" value="BETA-N-ACETYLHEXOSAMINIDASE"/>
    <property type="match status" value="1"/>
</dbReference>
<dbReference type="PRINTS" id="PR00738">
    <property type="entry name" value="GLHYDRLASE20"/>
</dbReference>
<comment type="catalytic activity">
    <reaction evidence="1 7">
        <text>Hydrolysis of terminal non-reducing N-acetyl-D-hexosamine residues in N-acetyl-beta-D-hexosaminides.</text>
        <dbReference type="EC" id="3.2.1.52"/>
    </reaction>
</comment>
<dbReference type="CDD" id="cd06562">
    <property type="entry name" value="GH20_HexA_HexB-like"/>
    <property type="match status" value="1"/>
</dbReference>
<comment type="similarity">
    <text evidence="2 7">Belongs to the glycosyl hydrolase 20 family.</text>
</comment>
<evidence type="ECO:0000256" key="3">
    <source>
        <dbReference type="ARBA" id="ARBA00022729"/>
    </source>
</evidence>
<dbReference type="InterPro" id="IPR025705">
    <property type="entry name" value="Beta_hexosaminidase_sua/sub"/>
</dbReference>
<accession>A0A854QBU0</accession>
<dbReference type="InterPro" id="IPR029019">
    <property type="entry name" value="HEX_eukaryotic_N"/>
</dbReference>
<evidence type="ECO:0000256" key="7">
    <source>
        <dbReference type="PIRNR" id="PIRNR001093"/>
    </source>
</evidence>
<name>A0A854QBU0_CRYNE</name>
<comment type="caution">
    <text evidence="11">The sequence shown here is derived from an EMBL/GenBank/DDBJ whole genome shotgun (WGS) entry which is preliminary data.</text>
</comment>
<dbReference type="SUPFAM" id="SSF55545">
    <property type="entry name" value="beta-N-acetylhexosaminidase-like domain"/>
    <property type="match status" value="1"/>
</dbReference>
<dbReference type="Gene3D" id="3.30.379.10">
    <property type="entry name" value="Chitobiase/beta-hexosaminidase domain 2-like"/>
    <property type="match status" value="1"/>
</dbReference>
<keyword evidence="3" id="KW-0732">Signal</keyword>
<dbReference type="SUPFAM" id="SSF51445">
    <property type="entry name" value="(Trans)glycosidases"/>
    <property type="match status" value="1"/>
</dbReference>
<dbReference type="OrthoDB" id="428480at2759"/>
<dbReference type="GO" id="GO:0030203">
    <property type="term" value="P:glycosaminoglycan metabolic process"/>
    <property type="evidence" value="ECO:0007669"/>
    <property type="project" value="TreeGrafter"/>
</dbReference>
<keyword evidence="5" id="KW-0325">Glycoprotein</keyword>
<dbReference type="EMBL" id="AMKT01000050">
    <property type="protein sequence ID" value="OXG19314.1"/>
    <property type="molecule type" value="Genomic_DNA"/>
</dbReference>
<evidence type="ECO:0000313" key="12">
    <source>
        <dbReference type="Proteomes" id="UP000199727"/>
    </source>
</evidence>
<keyword evidence="4 7" id="KW-0378">Hydrolase</keyword>
<dbReference type="FunFam" id="3.20.20.80:FF:000063">
    <property type="entry name" value="Beta-hexosaminidase"/>
    <property type="match status" value="1"/>
</dbReference>
<dbReference type="EC" id="3.2.1.52" evidence="7"/>